<proteinExistence type="predicted"/>
<feature type="compositionally biased region" description="Basic and acidic residues" evidence="1">
    <location>
        <begin position="134"/>
        <end position="149"/>
    </location>
</feature>
<dbReference type="AlphaFoldDB" id="A0A078ADD8"/>
<feature type="compositionally biased region" description="Basic and acidic residues" evidence="1">
    <location>
        <begin position="64"/>
        <end position="77"/>
    </location>
</feature>
<dbReference type="EMBL" id="CCKQ01008788">
    <property type="protein sequence ID" value="CDW80255.1"/>
    <property type="molecule type" value="Genomic_DNA"/>
</dbReference>
<gene>
    <name evidence="2" type="primary">Contig10385.g11077</name>
    <name evidence="2" type="ORF">STYLEM_9251</name>
</gene>
<evidence type="ECO:0000256" key="1">
    <source>
        <dbReference type="SAM" id="MobiDB-lite"/>
    </source>
</evidence>
<reference evidence="2 3" key="1">
    <citation type="submission" date="2014-06" db="EMBL/GenBank/DDBJ databases">
        <authorList>
            <person name="Swart Estienne"/>
        </authorList>
    </citation>
    <scope>NUCLEOTIDE SEQUENCE [LARGE SCALE GENOMIC DNA]</scope>
    <source>
        <strain evidence="2 3">130c</strain>
    </source>
</reference>
<feature type="compositionally biased region" description="Polar residues" evidence="1">
    <location>
        <begin position="53"/>
        <end position="63"/>
    </location>
</feature>
<evidence type="ECO:0000313" key="2">
    <source>
        <dbReference type="EMBL" id="CDW80255.1"/>
    </source>
</evidence>
<accession>A0A078ADD8</accession>
<sequence>MTVIIKKKINDQILLDQLNLFYVIPQYSLQSLIVHQASHPNQYQKEGRISYDAHSQPQYTNHYYNERRDRKGHEIKKGNKKHHITFKDQIPVKDPNNSNVPDDIIFSKGADEDNYSSYDDSFDEAENEQQHQNNYDDSRSSNHNNHENHNGAINNGHPDPNSKVSGYNKRKLKKKLRREPLHDIIFVESYKEYNANNSSWYQNQCCTIF</sequence>
<protein>
    <submittedName>
        <fullName evidence="2">Uncharacterized protein</fullName>
    </submittedName>
</protein>
<dbReference type="InParanoid" id="A0A078ADD8"/>
<dbReference type="Proteomes" id="UP000039865">
    <property type="component" value="Unassembled WGS sequence"/>
</dbReference>
<keyword evidence="3" id="KW-1185">Reference proteome</keyword>
<feature type="region of interest" description="Disordered" evidence="1">
    <location>
        <begin position="53"/>
        <end position="174"/>
    </location>
</feature>
<name>A0A078ADD8_STYLE</name>
<evidence type="ECO:0000313" key="3">
    <source>
        <dbReference type="Proteomes" id="UP000039865"/>
    </source>
</evidence>
<organism evidence="2 3">
    <name type="scientific">Stylonychia lemnae</name>
    <name type="common">Ciliate</name>
    <dbReference type="NCBI Taxonomy" id="5949"/>
    <lineage>
        <taxon>Eukaryota</taxon>
        <taxon>Sar</taxon>
        <taxon>Alveolata</taxon>
        <taxon>Ciliophora</taxon>
        <taxon>Intramacronucleata</taxon>
        <taxon>Spirotrichea</taxon>
        <taxon>Stichotrichia</taxon>
        <taxon>Sporadotrichida</taxon>
        <taxon>Oxytrichidae</taxon>
        <taxon>Stylonychinae</taxon>
        <taxon>Stylonychia</taxon>
    </lineage>
</organism>